<keyword evidence="2" id="KW-0813">Transport</keyword>
<comment type="subcellular location">
    <subcellularLocation>
        <location evidence="1">Cell membrane</location>
        <topology evidence="1">Multi-pass membrane protein</topology>
    </subcellularLocation>
</comment>
<name>A0AAN8XHF8_HALRR</name>
<keyword evidence="7" id="KW-0472">Membrane</keyword>
<evidence type="ECO:0000256" key="1">
    <source>
        <dbReference type="ARBA" id="ARBA00004651"/>
    </source>
</evidence>
<dbReference type="PANTHER" id="PTHR42643">
    <property type="entry name" value="IONOTROPIC RECEPTOR 20A-RELATED"/>
    <property type="match status" value="1"/>
</dbReference>
<dbReference type="InterPro" id="IPR052192">
    <property type="entry name" value="Insect_Ionotropic_Sensory_Rcpt"/>
</dbReference>
<keyword evidence="5" id="KW-1133">Transmembrane helix</keyword>
<proteinExistence type="predicted"/>
<evidence type="ECO:0000256" key="10">
    <source>
        <dbReference type="ARBA" id="ARBA00023286"/>
    </source>
</evidence>
<keyword evidence="10" id="KW-1071">Ligand-gated ion channel</keyword>
<evidence type="ECO:0000256" key="3">
    <source>
        <dbReference type="ARBA" id="ARBA00022475"/>
    </source>
</evidence>
<evidence type="ECO:0000313" key="14">
    <source>
        <dbReference type="Proteomes" id="UP001381693"/>
    </source>
</evidence>
<comment type="caution">
    <text evidence="13">The sequence shown here is derived from an EMBL/GenBank/DDBJ whole genome shotgun (WGS) entry which is preliminary data.</text>
</comment>
<dbReference type="GO" id="GO:0015276">
    <property type="term" value="F:ligand-gated monoatomic ion channel activity"/>
    <property type="evidence" value="ECO:0007669"/>
    <property type="project" value="InterPro"/>
</dbReference>
<evidence type="ECO:0000259" key="12">
    <source>
        <dbReference type="Pfam" id="PF10613"/>
    </source>
</evidence>
<organism evidence="13 14">
    <name type="scientific">Halocaridina rubra</name>
    <name type="common">Hawaiian red shrimp</name>
    <dbReference type="NCBI Taxonomy" id="373956"/>
    <lineage>
        <taxon>Eukaryota</taxon>
        <taxon>Metazoa</taxon>
        <taxon>Ecdysozoa</taxon>
        <taxon>Arthropoda</taxon>
        <taxon>Crustacea</taxon>
        <taxon>Multicrustacea</taxon>
        <taxon>Malacostraca</taxon>
        <taxon>Eumalacostraca</taxon>
        <taxon>Eucarida</taxon>
        <taxon>Decapoda</taxon>
        <taxon>Pleocyemata</taxon>
        <taxon>Caridea</taxon>
        <taxon>Atyoidea</taxon>
        <taxon>Atyidae</taxon>
        <taxon>Halocaridina</taxon>
    </lineage>
</organism>
<reference evidence="13 14" key="1">
    <citation type="submission" date="2023-11" db="EMBL/GenBank/DDBJ databases">
        <title>Halocaridina rubra genome assembly.</title>
        <authorList>
            <person name="Smith C."/>
        </authorList>
    </citation>
    <scope>NUCLEOTIDE SEQUENCE [LARGE SCALE GENOMIC DNA]</scope>
    <source>
        <strain evidence="13">EP-1</strain>
        <tissue evidence="13">Whole</tissue>
    </source>
</reference>
<protein>
    <recommendedName>
        <fullName evidence="12">Ionotropic glutamate receptor L-glutamate and glycine-binding domain-containing protein</fullName>
    </recommendedName>
</protein>
<dbReference type="InterPro" id="IPR019594">
    <property type="entry name" value="Glu/Gly-bd"/>
</dbReference>
<accession>A0AAN8XHF8</accession>
<evidence type="ECO:0000256" key="7">
    <source>
        <dbReference type="ARBA" id="ARBA00023136"/>
    </source>
</evidence>
<dbReference type="SUPFAM" id="SSF53850">
    <property type="entry name" value="Periplasmic binding protein-like II"/>
    <property type="match status" value="1"/>
</dbReference>
<keyword evidence="6" id="KW-0406">Ion transport</keyword>
<evidence type="ECO:0000256" key="9">
    <source>
        <dbReference type="ARBA" id="ARBA00023180"/>
    </source>
</evidence>
<dbReference type="Pfam" id="PF10613">
    <property type="entry name" value="Lig_chan-Glu_bd"/>
    <property type="match status" value="1"/>
</dbReference>
<gene>
    <name evidence="13" type="ORF">SK128_006071</name>
</gene>
<keyword evidence="11" id="KW-0407">Ion channel</keyword>
<keyword evidence="8" id="KW-0675">Receptor</keyword>
<evidence type="ECO:0000256" key="5">
    <source>
        <dbReference type="ARBA" id="ARBA00022989"/>
    </source>
</evidence>
<dbReference type="Gene3D" id="3.40.190.10">
    <property type="entry name" value="Periplasmic binding protein-like II"/>
    <property type="match status" value="1"/>
</dbReference>
<keyword evidence="9" id="KW-0325">Glycoprotein</keyword>
<evidence type="ECO:0000256" key="11">
    <source>
        <dbReference type="ARBA" id="ARBA00023303"/>
    </source>
</evidence>
<evidence type="ECO:0000256" key="4">
    <source>
        <dbReference type="ARBA" id="ARBA00022692"/>
    </source>
</evidence>
<keyword evidence="3" id="KW-1003">Cell membrane</keyword>
<evidence type="ECO:0000256" key="6">
    <source>
        <dbReference type="ARBA" id="ARBA00023065"/>
    </source>
</evidence>
<evidence type="ECO:0000256" key="2">
    <source>
        <dbReference type="ARBA" id="ARBA00022448"/>
    </source>
</evidence>
<dbReference type="Proteomes" id="UP001381693">
    <property type="component" value="Unassembled WGS sequence"/>
</dbReference>
<dbReference type="AlphaFoldDB" id="A0AAN8XHF8"/>
<evidence type="ECO:0000256" key="8">
    <source>
        <dbReference type="ARBA" id="ARBA00023170"/>
    </source>
</evidence>
<dbReference type="EMBL" id="JAXCGZ010007558">
    <property type="protein sequence ID" value="KAK7079244.1"/>
    <property type="molecule type" value="Genomic_DNA"/>
</dbReference>
<dbReference type="PANTHER" id="PTHR42643:SF38">
    <property type="entry name" value="IONOTROPIC RECEPTOR 100A"/>
    <property type="match status" value="1"/>
</dbReference>
<keyword evidence="14" id="KW-1185">Reference proteome</keyword>
<sequence>MNLTLNSTSNCLRLGINTWMPHIFILKHTKPYVMVGSMVEIMKIITDKLDVCWEWILANDLKFGIELPNKTWSGLIGQLTRNEIDVTAAPLTMSDSRSKVIDFSVPLYIDVQAIAHKAPGLESDILGFIKPYSYLSSRHSEQQCLVSLYVDLLSSTKYV</sequence>
<keyword evidence="4" id="KW-0812">Transmembrane</keyword>
<dbReference type="GO" id="GO:0005886">
    <property type="term" value="C:plasma membrane"/>
    <property type="evidence" value="ECO:0007669"/>
    <property type="project" value="UniProtKB-SubCell"/>
</dbReference>
<evidence type="ECO:0000313" key="13">
    <source>
        <dbReference type="EMBL" id="KAK7079244.1"/>
    </source>
</evidence>
<feature type="domain" description="Ionotropic glutamate receptor L-glutamate and glycine-binding" evidence="12">
    <location>
        <begin position="34"/>
        <end position="113"/>
    </location>
</feature>